<keyword evidence="2" id="KW-1185">Reference proteome</keyword>
<organism evidence="1 2">
    <name type="scientific">Microthlaspi erraticum</name>
    <dbReference type="NCBI Taxonomy" id="1685480"/>
    <lineage>
        <taxon>Eukaryota</taxon>
        <taxon>Viridiplantae</taxon>
        <taxon>Streptophyta</taxon>
        <taxon>Embryophyta</taxon>
        <taxon>Tracheophyta</taxon>
        <taxon>Spermatophyta</taxon>
        <taxon>Magnoliopsida</taxon>
        <taxon>eudicotyledons</taxon>
        <taxon>Gunneridae</taxon>
        <taxon>Pentapetalae</taxon>
        <taxon>rosids</taxon>
        <taxon>malvids</taxon>
        <taxon>Brassicales</taxon>
        <taxon>Brassicaceae</taxon>
        <taxon>Coluteocarpeae</taxon>
        <taxon>Microthlaspi</taxon>
    </lineage>
</organism>
<comment type="caution">
    <text evidence="1">The sequence shown here is derived from an EMBL/GenBank/DDBJ whole genome shotgun (WGS) entry which is preliminary data.</text>
</comment>
<protein>
    <submittedName>
        <fullName evidence="1">Uncharacterized protein</fullName>
    </submittedName>
</protein>
<evidence type="ECO:0000313" key="2">
    <source>
        <dbReference type="Proteomes" id="UP000467841"/>
    </source>
</evidence>
<name>A0A6D2HF80_9BRAS</name>
<proteinExistence type="predicted"/>
<evidence type="ECO:0000313" key="1">
    <source>
        <dbReference type="EMBL" id="CAA7014642.1"/>
    </source>
</evidence>
<dbReference type="AlphaFoldDB" id="A0A6D2HF80"/>
<sequence length="85" mass="9426">MNLSCAPCLLGWSSNISASKSGPKRLSSLSRDNHGSCHTLVVQPSPMALPIYGLILSQQNPYKEARWLRQDSSTHFRQQSIVETL</sequence>
<reference evidence="1" key="1">
    <citation type="submission" date="2020-01" db="EMBL/GenBank/DDBJ databases">
        <authorList>
            <person name="Mishra B."/>
        </authorList>
    </citation>
    <scope>NUCLEOTIDE SEQUENCE [LARGE SCALE GENOMIC DNA]</scope>
</reference>
<accession>A0A6D2HF80</accession>
<gene>
    <name evidence="1" type="ORF">MERR_LOCUS1877</name>
</gene>
<dbReference type="EMBL" id="CACVBM020000111">
    <property type="protein sequence ID" value="CAA7014642.1"/>
    <property type="molecule type" value="Genomic_DNA"/>
</dbReference>
<dbReference type="Proteomes" id="UP000467841">
    <property type="component" value="Unassembled WGS sequence"/>
</dbReference>